<accession>A0A0B7I6Q0</accession>
<reference evidence="2 3" key="1">
    <citation type="submission" date="2015-01" db="EMBL/GenBank/DDBJ databases">
        <authorList>
            <person name="Xiang T."/>
            <person name="Song Y."/>
            <person name="Huang L."/>
            <person name="Wang B."/>
            <person name="Wu P."/>
        </authorList>
    </citation>
    <scope>NUCLEOTIDE SEQUENCE [LARGE SCALE GENOMIC DNA]</scope>
    <source>
        <strain evidence="2 3">CcD38</strain>
    </source>
</reference>
<dbReference type="Gene3D" id="3.40.710.10">
    <property type="entry name" value="DD-peptidase/beta-lactamase superfamily"/>
    <property type="match status" value="1"/>
</dbReference>
<dbReference type="PANTHER" id="PTHR46825:SF7">
    <property type="entry name" value="D-ALANYL-D-ALANINE CARBOXYPEPTIDASE"/>
    <property type="match status" value="1"/>
</dbReference>
<dbReference type="RefSeq" id="WP_052458188.1">
    <property type="nucleotide sequence ID" value="NZ_CDOI01000157.1"/>
</dbReference>
<proteinExistence type="predicted"/>
<dbReference type="PANTHER" id="PTHR46825">
    <property type="entry name" value="D-ALANYL-D-ALANINE-CARBOXYPEPTIDASE/ENDOPEPTIDASE AMPH"/>
    <property type="match status" value="1"/>
</dbReference>
<dbReference type="SUPFAM" id="SSF56601">
    <property type="entry name" value="beta-lactamase/transpeptidase-like"/>
    <property type="match status" value="1"/>
</dbReference>
<evidence type="ECO:0000313" key="2">
    <source>
        <dbReference type="EMBL" id="CEN47611.1"/>
    </source>
</evidence>
<gene>
    <name evidence="2" type="ORF">CCAND38_450041</name>
</gene>
<feature type="domain" description="Beta-lactamase-related" evidence="1">
    <location>
        <begin position="37"/>
        <end position="326"/>
    </location>
</feature>
<dbReference type="InterPro" id="IPR012338">
    <property type="entry name" value="Beta-lactam/transpept-like"/>
</dbReference>
<evidence type="ECO:0000313" key="3">
    <source>
        <dbReference type="Proteomes" id="UP000045051"/>
    </source>
</evidence>
<dbReference type="EMBL" id="CDOI01000157">
    <property type="protein sequence ID" value="CEN47611.1"/>
    <property type="molecule type" value="Genomic_DNA"/>
</dbReference>
<dbReference type="AlphaFoldDB" id="A0A0B7I6Q0"/>
<organism evidence="2 3">
    <name type="scientific">Capnocytophaga canis</name>
    <dbReference type="NCBI Taxonomy" id="1848903"/>
    <lineage>
        <taxon>Bacteria</taxon>
        <taxon>Pseudomonadati</taxon>
        <taxon>Bacteroidota</taxon>
        <taxon>Flavobacteriia</taxon>
        <taxon>Flavobacteriales</taxon>
        <taxon>Flavobacteriaceae</taxon>
        <taxon>Capnocytophaga</taxon>
    </lineage>
</organism>
<dbReference type="Proteomes" id="UP000045051">
    <property type="component" value="Unassembled WGS sequence"/>
</dbReference>
<evidence type="ECO:0000259" key="1">
    <source>
        <dbReference type="Pfam" id="PF00144"/>
    </source>
</evidence>
<sequence>MKTPLKIFLLFVCQITVAQQFNKQKLDTYLTTLEQHNKAMGSFAISKNSKIIYERSIGLANVNTQQKATNDTRYRVGSITKTFTSVLVLKAIENKKLAIEQRLSDFFPNIPNANIITIRQLLSHQSGIFNFTSAEDYFNWHTTQQTKEHMLERIALFEPAFTPGSRTEYSNSNYVLLSYILEEIYKKPLALIIESQIVKPLKLKNTYLGGEAKTNDGEATSYQFVKEWVKEPETHLSFVSGAGALISTPTDLITFADSLFDGKLLSKESLKQMQTIERGFGLGLFTYPFYEHTGYGHSGGIDKFVSVMIYFPETKIAYARVLNGITMTANDIDIAALSAVFGKDFKIPDFTKKISDKNIEVGYEGVYTSAETPLKITIFKKDGQLMAQATGQLAFPLTEKTKDIFTFQPANIEIEFVPNEYQFIIKQRGTTTVFHKE</sequence>
<name>A0A0B7I6Q0_9FLAO</name>
<dbReference type="Pfam" id="PF00144">
    <property type="entry name" value="Beta-lactamase"/>
    <property type="match status" value="1"/>
</dbReference>
<keyword evidence="3" id="KW-1185">Reference proteome</keyword>
<dbReference type="InterPro" id="IPR001466">
    <property type="entry name" value="Beta-lactam-related"/>
</dbReference>
<dbReference type="InterPro" id="IPR050491">
    <property type="entry name" value="AmpC-like"/>
</dbReference>
<protein>
    <submittedName>
        <fullName evidence="2">Beta-lactamase</fullName>
    </submittedName>
</protein>